<protein>
    <submittedName>
        <fullName evidence="6">MurR/RpiR family transcriptional regulator</fullName>
    </submittedName>
</protein>
<proteinExistence type="predicted"/>
<keyword evidence="2" id="KW-0238">DNA-binding</keyword>
<organism evidence="6 7">
    <name type="scientific">Mangrovicoccus algicola</name>
    <dbReference type="NCBI Taxonomy" id="2771008"/>
    <lineage>
        <taxon>Bacteria</taxon>
        <taxon>Pseudomonadati</taxon>
        <taxon>Pseudomonadota</taxon>
        <taxon>Alphaproteobacteria</taxon>
        <taxon>Rhodobacterales</taxon>
        <taxon>Paracoccaceae</taxon>
        <taxon>Mangrovicoccus</taxon>
    </lineage>
</organism>
<dbReference type="PROSITE" id="PS51464">
    <property type="entry name" value="SIS"/>
    <property type="match status" value="1"/>
</dbReference>
<sequence length="293" mass="30909">MTGQNDSPFSLDDLVSRNAARLTEADTRLLDVLLGDPVRAALENGREISDRAGVHPASALRLARRLGFDGYPAFRNFLRSNLAQGGQDFGTASARMAARLVQAEEGGLLGSVIDGETAALEALRATLGDDDIRGFSEVLRDARRIFVLGLGHAASLSALIALRLGRSGYEATDLAARLPQMALALSGLGPGDVIWLLSFRAPHQAVLSLGALARERGATVLALTDAGAPPLRPAPDRLIAASRGRAGETQSLTVPMTVANAVILDLAGIDGGRSLQALEDHRKFRATLPDPWQ</sequence>
<dbReference type="InterPro" id="IPR046348">
    <property type="entry name" value="SIS_dom_sf"/>
</dbReference>
<evidence type="ECO:0000256" key="2">
    <source>
        <dbReference type="ARBA" id="ARBA00023125"/>
    </source>
</evidence>
<dbReference type="PANTHER" id="PTHR30514:SF18">
    <property type="entry name" value="RPIR-FAMILY TRANSCRIPTIONAL REGULATOR"/>
    <property type="match status" value="1"/>
</dbReference>
<dbReference type="InterPro" id="IPR000281">
    <property type="entry name" value="HTH_RpiR"/>
</dbReference>
<accession>A0A8J7D0V7</accession>
<keyword evidence="1" id="KW-0805">Transcription regulation</keyword>
<dbReference type="AlphaFoldDB" id="A0A8J7D0V7"/>
<evidence type="ECO:0000259" key="5">
    <source>
        <dbReference type="PROSITE" id="PS51464"/>
    </source>
</evidence>
<dbReference type="PANTHER" id="PTHR30514">
    <property type="entry name" value="GLUCOKINASE"/>
    <property type="match status" value="1"/>
</dbReference>
<feature type="domain" description="SIS" evidence="5">
    <location>
        <begin position="135"/>
        <end position="277"/>
    </location>
</feature>
<dbReference type="GO" id="GO:1901135">
    <property type="term" value="P:carbohydrate derivative metabolic process"/>
    <property type="evidence" value="ECO:0007669"/>
    <property type="project" value="InterPro"/>
</dbReference>
<dbReference type="InterPro" id="IPR035472">
    <property type="entry name" value="RpiR-like_SIS"/>
</dbReference>
<evidence type="ECO:0000313" key="6">
    <source>
        <dbReference type="EMBL" id="MBE3640018.1"/>
    </source>
</evidence>
<dbReference type="Gene3D" id="1.10.10.10">
    <property type="entry name" value="Winged helix-like DNA-binding domain superfamily/Winged helix DNA-binding domain"/>
    <property type="match status" value="1"/>
</dbReference>
<dbReference type="Proteomes" id="UP000609121">
    <property type="component" value="Unassembled WGS sequence"/>
</dbReference>
<evidence type="ECO:0000256" key="1">
    <source>
        <dbReference type="ARBA" id="ARBA00023015"/>
    </source>
</evidence>
<dbReference type="GO" id="GO:0097367">
    <property type="term" value="F:carbohydrate derivative binding"/>
    <property type="evidence" value="ECO:0007669"/>
    <property type="project" value="InterPro"/>
</dbReference>
<dbReference type="InterPro" id="IPR009057">
    <property type="entry name" value="Homeodomain-like_sf"/>
</dbReference>
<evidence type="ECO:0000256" key="3">
    <source>
        <dbReference type="ARBA" id="ARBA00023163"/>
    </source>
</evidence>
<dbReference type="GO" id="GO:0003677">
    <property type="term" value="F:DNA binding"/>
    <property type="evidence" value="ECO:0007669"/>
    <property type="project" value="UniProtKB-KW"/>
</dbReference>
<dbReference type="SUPFAM" id="SSF53697">
    <property type="entry name" value="SIS domain"/>
    <property type="match status" value="1"/>
</dbReference>
<reference evidence="6" key="1">
    <citation type="submission" date="2020-09" db="EMBL/GenBank/DDBJ databases">
        <title>A novel bacterium of genus Mangrovicoccus, isolated from South China Sea.</title>
        <authorList>
            <person name="Huang H."/>
            <person name="Mo K."/>
            <person name="Hu Y."/>
        </authorList>
    </citation>
    <scope>NUCLEOTIDE SEQUENCE</scope>
    <source>
        <strain evidence="6">HB182678</strain>
    </source>
</reference>
<name>A0A8J7D0V7_9RHOB</name>
<dbReference type="Pfam" id="PF01380">
    <property type="entry name" value="SIS"/>
    <property type="match status" value="1"/>
</dbReference>
<dbReference type="Gene3D" id="3.40.50.10490">
    <property type="entry name" value="Glucose-6-phosphate isomerase like protein, domain 1"/>
    <property type="match status" value="1"/>
</dbReference>
<dbReference type="InterPro" id="IPR047640">
    <property type="entry name" value="RpiR-like"/>
</dbReference>
<comment type="caution">
    <text evidence="6">The sequence shown here is derived from an EMBL/GenBank/DDBJ whole genome shotgun (WGS) entry which is preliminary data.</text>
</comment>
<evidence type="ECO:0000313" key="7">
    <source>
        <dbReference type="Proteomes" id="UP000609121"/>
    </source>
</evidence>
<feature type="domain" description="HTH rpiR-type" evidence="4">
    <location>
        <begin position="9"/>
        <end position="85"/>
    </location>
</feature>
<keyword evidence="7" id="KW-1185">Reference proteome</keyword>
<dbReference type="RefSeq" id="WP_193185429.1">
    <property type="nucleotide sequence ID" value="NZ_JACVXA010000068.1"/>
</dbReference>
<keyword evidence="3" id="KW-0804">Transcription</keyword>
<dbReference type="InterPro" id="IPR001347">
    <property type="entry name" value="SIS_dom"/>
</dbReference>
<dbReference type="EMBL" id="JACVXA010000068">
    <property type="protein sequence ID" value="MBE3640018.1"/>
    <property type="molecule type" value="Genomic_DNA"/>
</dbReference>
<dbReference type="InterPro" id="IPR036388">
    <property type="entry name" value="WH-like_DNA-bd_sf"/>
</dbReference>
<dbReference type="Pfam" id="PF01418">
    <property type="entry name" value="HTH_6"/>
    <property type="match status" value="1"/>
</dbReference>
<evidence type="ECO:0000259" key="4">
    <source>
        <dbReference type="PROSITE" id="PS51071"/>
    </source>
</evidence>
<dbReference type="CDD" id="cd05013">
    <property type="entry name" value="SIS_RpiR"/>
    <property type="match status" value="1"/>
</dbReference>
<dbReference type="PROSITE" id="PS51071">
    <property type="entry name" value="HTH_RPIR"/>
    <property type="match status" value="1"/>
</dbReference>
<gene>
    <name evidence="6" type="ORF">ICN82_17580</name>
</gene>
<dbReference type="SUPFAM" id="SSF46689">
    <property type="entry name" value="Homeodomain-like"/>
    <property type="match status" value="1"/>
</dbReference>
<dbReference type="GO" id="GO:0003700">
    <property type="term" value="F:DNA-binding transcription factor activity"/>
    <property type="evidence" value="ECO:0007669"/>
    <property type="project" value="InterPro"/>
</dbReference>